<proteinExistence type="predicted"/>
<keyword evidence="3" id="KW-1185">Reference proteome</keyword>
<accession>A0A0C2ZCL5</accession>
<evidence type="ECO:0000313" key="3">
    <source>
        <dbReference type="Proteomes" id="UP000053989"/>
    </source>
</evidence>
<evidence type="ECO:0000256" key="1">
    <source>
        <dbReference type="SAM" id="MobiDB-lite"/>
    </source>
</evidence>
<dbReference type="HOGENOM" id="CLU_2484651_0_0_1"/>
<dbReference type="InParanoid" id="A0A0C2ZCL5"/>
<sequence>MRKQADGSSRHITNALHDHRLYLIDLPSHLSPVSAVPYALRWLTDRGRQQQNQHAPSFVSGHGVLSPDEPHLRPPTYIHTPFLHMQM</sequence>
<protein>
    <submittedName>
        <fullName evidence="2">Uncharacterized protein</fullName>
    </submittedName>
</protein>
<name>A0A0C2ZCL5_9AGAM</name>
<dbReference type="AlphaFoldDB" id="A0A0C2ZCL5"/>
<feature type="region of interest" description="Disordered" evidence="1">
    <location>
        <begin position="51"/>
        <end position="77"/>
    </location>
</feature>
<reference evidence="3" key="2">
    <citation type="submission" date="2015-01" db="EMBL/GenBank/DDBJ databases">
        <title>Evolutionary Origins and Diversification of the Mycorrhizal Mutualists.</title>
        <authorList>
            <consortium name="DOE Joint Genome Institute"/>
            <consortium name="Mycorrhizal Genomics Consortium"/>
            <person name="Kohler A."/>
            <person name="Kuo A."/>
            <person name="Nagy L.G."/>
            <person name="Floudas D."/>
            <person name="Copeland A."/>
            <person name="Barry K.W."/>
            <person name="Cichocki N."/>
            <person name="Veneault-Fourrey C."/>
            <person name="LaButti K."/>
            <person name="Lindquist E.A."/>
            <person name="Lipzen A."/>
            <person name="Lundell T."/>
            <person name="Morin E."/>
            <person name="Murat C."/>
            <person name="Riley R."/>
            <person name="Ohm R."/>
            <person name="Sun H."/>
            <person name="Tunlid A."/>
            <person name="Henrissat B."/>
            <person name="Grigoriev I.V."/>
            <person name="Hibbett D.S."/>
            <person name="Martin F."/>
        </authorList>
    </citation>
    <scope>NUCLEOTIDE SEQUENCE [LARGE SCALE GENOMIC DNA]</scope>
    <source>
        <strain evidence="3">Foug A</strain>
    </source>
</reference>
<evidence type="ECO:0000313" key="2">
    <source>
        <dbReference type="EMBL" id="KIM59553.1"/>
    </source>
</evidence>
<organism evidence="2 3">
    <name type="scientific">Scleroderma citrinum Foug A</name>
    <dbReference type="NCBI Taxonomy" id="1036808"/>
    <lineage>
        <taxon>Eukaryota</taxon>
        <taxon>Fungi</taxon>
        <taxon>Dikarya</taxon>
        <taxon>Basidiomycota</taxon>
        <taxon>Agaricomycotina</taxon>
        <taxon>Agaricomycetes</taxon>
        <taxon>Agaricomycetidae</taxon>
        <taxon>Boletales</taxon>
        <taxon>Sclerodermatineae</taxon>
        <taxon>Sclerodermataceae</taxon>
        <taxon>Scleroderma</taxon>
    </lineage>
</organism>
<reference evidence="2 3" key="1">
    <citation type="submission" date="2014-04" db="EMBL/GenBank/DDBJ databases">
        <authorList>
            <consortium name="DOE Joint Genome Institute"/>
            <person name="Kuo A."/>
            <person name="Kohler A."/>
            <person name="Nagy L.G."/>
            <person name="Floudas D."/>
            <person name="Copeland A."/>
            <person name="Barry K.W."/>
            <person name="Cichocki N."/>
            <person name="Veneault-Fourrey C."/>
            <person name="LaButti K."/>
            <person name="Lindquist E.A."/>
            <person name="Lipzen A."/>
            <person name="Lundell T."/>
            <person name="Morin E."/>
            <person name="Murat C."/>
            <person name="Sun H."/>
            <person name="Tunlid A."/>
            <person name="Henrissat B."/>
            <person name="Grigoriev I.V."/>
            <person name="Hibbett D.S."/>
            <person name="Martin F."/>
            <person name="Nordberg H.P."/>
            <person name="Cantor M.N."/>
            <person name="Hua S.X."/>
        </authorList>
    </citation>
    <scope>NUCLEOTIDE SEQUENCE [LARGE SCALE GENOMIC DNA]</scope>
    <source>
        <strain evidence="2 3">Foug A</strain>
    </source>
</reference>
<dbReference type="Proteomes" id="UP000053989">
    <property type="component" value="Unassembled WGS sequence"/>
</dbReference>
<gene>
    <name evidence="2" type="ORF">SCLCIDRAFT_1217683</name>
</gene>
<dbReference type="EMBL" id="KN822072">
    <property type="protein sequence ID" value="KIM59553.1"/>
    <property type="molecule type" value="Genomic_DNA"/>
</dbReference>